<evidence type="ECO:0000313" key="2">
    <source>
        <dbReference type="EMBL" id="RWA11770.1"/>
    </source>
</evidence>
<comment type="caution">
    <text evidence="2">The sequence shown here is derived from an EMBL/GenBank/DDBJ whole genome shotgun (WGS) entry which is preliminary data.</text>
</comment>
<organism evidence="2 3">
    <name type="scientific">Xylaria grammica</name>
    <dbReference type="NCBI Taxonomy" id="363999"/>
    <lineage>
        <taxon>Eukaryota</taxon>
        <taxon>Fungi</taxon>
        <taxon>Dikarya</taxon>
        <taxon>Ascomycota</taxon>
        <taxon>Pezizomycotina</taxon>
        <taxon>Sordariomycetes</taxon>
        <taxon>Xylariomycetidae</taxon>
        <taxon>Xylariales</taxon>
        <taxon>Xylariaceae</taxon>
        <taxon>Xylaria</taxon>
    </lineage>
</organism>
<accession>A0A439DBI4</accession>
<keyword evidence="3" id="KW-1185">Reference proteome</keyword>
<dbReference type="EMBL" id="RYZI01000070">
    <property type="protein sequence ID" value="RWA11770.1"/>
    <property type="molecule type" value="Genomic_DNA"/>
</dbReference>
<feature type="region of interest" description="Disordered" evidence="1">
    <location>
        <begin position="160"/>
        <end position="191"/>
    </location>
</feature>
<dbReference type="STRING" id="363999.A0A439DBI4"/>
<sequence>MSASRRRQNSSVSSSSRPLPLHGRQKSKAHLEPKSAHVSDPFLQSFLSPTFGPADYLNSTLPPLQTSTRNNNDPSSVPLTELSTQTQTQLSQLNAHTTRLTNTLTQLTDDILRSGSRLAYEVELLRGETLSLSEALADPLHDDIVKFVPDGLQEQAIETKGGNATSANPRRASGATAIPPPATPAEETAPTLPTDGIARNPTDPAFISQLQTLTLVRSRLDTVVKTFGDAMEFVFPPSELSVSSSFLSVSAPEPGSENHSTEEKGQRVLRQFREEISDLLHKGPDPVEGIEKAARRIEELKELTTVWNGTAEEKGRTKFIDGLAKMVEDRHKELMREAEQAGRRDGRTDGESGHRRAPNGSLDAASESKGLSGYGIMSQLQRLRTGL</sequence>
<proteinExistence type="predicted"/>
<dbReference type="Proteomes" id="UP000286045">
    <property type="component" value="Unassembled WGS sequence"/>
</dbReference>
<dbReference type="Gene3D" id="6.10.250.2790">
    <property type="match status" value="1"/>
</dbReference>
<name>A0A439DBI4_9PEZI</name>
<reference evidence="2 3" key="1">
    <citation type="submission" date="2018-12" db="EMBL/GenBank/DDBJ databases">
        <title>Draft genome sequence of Xylaria grammica IHI A82.</title>
        <authorList>
            <person name="Buettner E."/>
            <person name="Kellner H."/>
        </authorList>
    </citation>
    <scope>NUCLEOTIDE SEQUENCE [LARGE SCALE GENOMIC DNA]</scope>
    <source>
        <strain evidence="2 3">IHI A82</strain>
    </source>
</reference>
<dbReference type="AlphaFoldDB" id="A0A439DBI4"/>
<feature type="region of interest" description="Disordered" evidence="1">
    <location>
        <begin position="1"/>
        <end position="36"/>
    </location>
</feature>
<feature type="compositionally biased region" description="Basic and acidic residues" evidence="1">
    <location>
        <begin position="335"/>
        <end position="354"/>
    </location>
</feature>
<gene>
    <name evidence="2" type="ORF">EKO27_g3333</name>
</gene>
<protein>
    <submittedName>
        <fullName evidence="2">Uncharacterized protein</fullName>
    </submittedName>
</protein>
<evidence type="ECO:0000256" key="1">
    <source>
        <dbReference type="SAM" id="MobiDB-lite"/>
    </source>
</evidence>
<feature type="compositionally biased region" description="Polar residues" evidence="1">
    <location>
        <begin position="57"/>
        <end position="78"/>
    </location>
</feature>
<evidence type="ECO:0000313" key="3">
    <source>
        <dbReference type="Proteomes" id="UP000286045"/>
    </source>
</evidence>
<feature type="region of interest" description="Disordered" evidence="1">
    <location>
        <begin position="57"/>
        <end position="85"/>
    </location>
</feature>
<feature type="region of interest" description="Disordered" evidence="1">
    <location>
        <begin position="335"/>
        <end position="373"/>
    </location>
</feature>